<evidence type="ECO:0000256" key="1">
    <source>
        <dbReference type="SAM" id="Phobius"/>
    </source>
</evidence>
<dbReference type="NCBIfam" id="NF038065">
    <property type="entry name" value="Pr6Pr"/>
    <property type="match status" value="1"/>
</dbReference>
<comment type="caution">
    <text evidence="2">The sequence shown here is derived from an EMBL/GenBank/DDBJ whole genome shotgun (WGS) entry which is preliminary data.</text>
</comment>
<organism evidence="2 3">
    <name type="scientific">Acidocella aquatica</name>
    <dbReference type="NCBI Taxonomy" id="1922313"/>
    <lineage>
        <taxon>Bacteria</taxon>
        <taxon>Pseudomonadati</taxon>
        <taxon>Pseudomonadota</taxon>
        <taxon>Alphaproteobacteria</taxon>
        <taxon>Acetobacterales</taxon>
        <taxon>Acidocellaceae</taxon>
        <taxon>Acidocella</taxon>
    </lineage>
</organism>
<keyword evidence="1" id="KW-0812">Transmembrane</keyword>
<accession>A0ABQ6A4F8</accession>
<feature type="transmembrane region" description="Helical" evidence="1">
    <location>
        <begin position="69"/>
        <end position="90"/>
    </location>
</feature>
<dbReference type="Proteomes" id="UP001156641">
    <property type="component" value="Unassembled WGS sequence"/>
</dbReference>
<evidence type="ECO:0008006" key="4">
    <source>
        <dbReference type="Google" id="ProtNLM"/>
    </source>
</evidence>
<protein>
    <recommendedName>
        <fullName evidence="4">Integral membrane protein</fullName>
    </recommendedName>
</protein>
<keyword evidence="1" id="KW-0472">Membrane</keyword>
<evidence type="ECO:0000313" key="2">
    <source>
        <dbReference type="EMBL" id="GLR67375.1"/>
    </source>
</evidence>
<dbReference type="InterPro" id="IPR049713">
    <property type="entry name" value="Pr6Pr-like"/>
</dbReference>
<gene>
    <name evidence="2" type="ORF">GCM10010909_20560</name>
</gene>
<keyword evidence="3" id="KW-1185">Reference proteome</keyword>
<reference evidence="3" key="1">
    <citation type="journal article" date="2019" name="Int. J. Syst. Evol. Microbiol.">
        <title>The Global Catalogue of Microorganisms (GCM) 10K type strain sequencing project: providing services to taxonomists for standard genome sequencing and annotation.</title>
        <authorList>
            <consortium name="The Broad Institute Genomics Platform"/>
            <consortium name="The Broad Institute Genome Sequencing Center for Infectious Disease"/>
            <person name="Wu L."/>
            <person name="Ma J."/>
        </authorList>
    </citation>
    <scope>NUCLEOTIDE SEQUENCE [LARGE SCALE GENOMIC DNA]</scope>
    <source>
        <strain evidence="3">NBRC 112502</strain>
    </source>
</reference>
<dbReference type="RefSeq" id="WP_284258107.1">
    <property type="nucleotide sequence ID" value="NZ_BSOS01000065.1"/>
</dbReference>
<dbReference type="EMBL" id="BSOS01000065">
    <property type="protein sequence ID" value="GLR67375.1"/>
    <property type="molecule type" value="Genomic_DNA"/>
</dbReference>
<evidence type="ECO:0000313" key="3">
    <source>
        <dbReference type="Proteomes" id="UP001156641"/>
    </source>
</evidence>
<feature type="transmembrane region" description="Helical" evidence="1">
    <location>
        <begin position="176"/>
        <end position="197"/>
    </location>
</feature>
<sequence length="201" mass="22141">MNLYRVAGASSGWSALLTQYWLTTSHAGLLPGSITYFGFFTIWGNLLVALAFTAPLLPAAARPAFFLRPGVRTAIGVYILVIAVVYYFLLRKLYHLTGLDWLVNFQLHDINPPLYVLDWALFVPKGALRFRQIPYWLICPLVYAAYTLLHGALSGYYPYPFLDAATLGYPRACLNIAGLALLFAGTGAGFLAAGRYLPKPG</sequence>
<name>A0ABQ6A4F8_9PROT</name>
<feature type="transmembrane region" description="Helical" evidence="1">
    <location>
        <begin position="37"/>
        <end position="57"/>
    </location>
</feature>
<proteinExistence type="predicted"/>
<keyword evidence="1" id="KW-1133">Transmembrane helix</keyword>
<feature type="transmembrane region" description="Helical" evidence="1">
    <location>
        <begin position="135"/>
        <end position="156"/>
    </location>
</feature>